<reference evidence="1 2" key="1">
    <citation type="submission" date="2018-02" db="EMBL/GenBank/DDBJ databases">
        <title>Genomic Encyclopedia of Archaeal and Bacterial Type Strains, Phase II (KMG-II): from individual species to whole genera.</title>
        <authorList>
            <person name="Goeker M."/>
        </authorList>
    </citation>
    <scope>NUCLEOTIDE SEQUENCE [LARGE SCALE GENOMIC DNA]</scope>
    <source>
        <strain evidence="1 2">DSM 3808</strain>
    </source>
</reference>
<dbReference type="EMBL" id="PTJA01000016">
    <property type="protein sequence ID" value="PPK77517.1"/>
    <property type="molecule type" value="Genomic_DNA"/>
</dbReference>
<gene>
    <name evidence="1" type="ORF">BXY41_11656</name>
</gene>
<name>A0A2S6HJ80_9FIRM</name>
<dbReference type="RefSeq" id="WP_104439286.1">
    <property type="nucleotide sequence ID" value="NZ_PTJA01000016.1"/>
</dbReference>
<dbReference type="Proteomes" id="UP000237749">
    <property type="component" value="Unassembled WGS sequence"/>
</dbReference>
<sequence>MSFFESLGKVVGSVAGAACDELQAKNERIQNYKDRHDRLDDESLINKTKSSHGDEKIACMMLLKERGYGNNN</sequence>
<evidence type="ECO:0000313" key="1">
    <source>
        <dbReference type="EMBL" id="PPK77517.1"/>
    </source>
</evidence>
<dbReference type="AlphaFoldDB" id="A0A2S6HJ80"/>
<accession>A0A2S6HJ80</accession>
<proteinExistence type="predicted"/>
<evidence type="ECO:0000313" key="2">
    <source>
        <dbReference type="Proteomes" id="UP000237749"/>
    </source>
</evidence>
<comment type="caution">
    <text evidence="1">The sequence shown here is derived from an EMBL/GenBank/DDBJ whole genome shotgun (WGS) entry which is preliminary data.</text>
</comment>
<protein>
    <submittedName>
        <fullName evidence="1">Uncharacterized protein</fullName>
    </submittedName>
</protein>
<organism evidence="1 2">
    <name type="scientific">Lacrimispora xylanisolvens</name>
    <dbReference type="NCBI Taxonomy" id="384636"/>
    <lineage>
        <taxon>Bacteria</taxon>
        <taxon>Bacillati</taxon>
        <taxon>Bacillota</taxon>
        <taxon>Clostridia</taxon>
        <taxon>Lachnospirales</taxon>
        <taxon>Lachnospiraceae</taxon>
        <taxon>Lacrimispora</taxon>
    </lineage>
</organism>
<keyword evidence="2" id="KW-1185">Reference proteome</keyword>